<dbReference type="AlphaFoldDB" id="A0A0W0D9V7"/>
<gene>
    <name evidence="1" type="ORF">AO440_003828</name>
</gene>
<proteinExistence type="predicted"/>
<sequence length="95" mass="11125">MSTIEIKNNSGIKILQSQKKNCRISIIVTVIFILLDPMLLACLGLYNLAMVKRRHRLLMLEISEVYELRNKCFMTQPIEPLYKRFNSENLHTSEI</sequence>
<name>A0A0W0D9V7_CANGB</name>
<evidence type="ECO:0000313" key="2">
    <source>
        <dbReference type="Proteomes" id="UP000054886"/>
    </source>
</evidence>
<accession>A0A0W0D9V7</accession>
<dbReference type="VEuPathDB" id="FungiDB:GWK60_I00561"/>
<dbReference type="VEuPathDB" id="FungiDB:CAGL0L01023g"/>
<organism evidence="1 2">
    <name type="scientific">Candida glabrata</name>
    <name type="common">Yeast</name>
    <name type="synonym">Torulopsis glabrata</name>
    <dbReference type="NCBI Taxonomy" id="5478"/>
    <lineage>
        <taxon>Eukaryota</taxon>
        <taxon>Fungi</taxon>
        <taxon>Dikarya</taxon>
        <taxon>Ascomycota</taxon>
        <taxon>Saccharomycotina</taxon>
        <taxon>Saccharomycetes</taxon>
        <taxon>Saccharomycetales</taxon>
        <taxon>Saccharomycetaceae</taxon>
        <taxon>Nakaseomyces</taxon>
    </lineage>
</organism>
<dbReference type="Proteomes" id="UP000054886">
    <property type="component" value="Unassembled WGS sequence"/>
</dbReference>
<comment type="caution">
    <text evidence="1">The sequence shown here is derived from an EMBL/GenBank/DDBJ whole genome shotgun (WGS) entry which is preliminary data.</text>
</comment>
<evidence type="ECO:0000313" key="1">
    <source>
        <dbReference type="EMBL" id="KTA96694.1"/>
    </source>
</evidence>
<dbReference type="VEuPathDB" id="FungiDB:B1J91_L01023g"/>
<reference evidence="1 2" key="1">
    <citation type="submission" date="2015-10" db="EMBL/GenBank/DDBJ databases">
        <title>Draft genomes sequences of Candida glabrata isolates 1A, 1B, 2A, 2B, 3A and 3B.</title>
        <authorList>
            <person name="Haavelsrud O.E."/>
            <person name="Gaustad P."/>
        </authorList>
    </citation>
    <scope>NUCLEOTIDE SEQUENCE [LARGE SCALE GENOMIC DNA]</scope>
    <source>
        <strain evidence="1">910700640</strain>
    </source>
</reference>
<dbReference type="VEuPathDB" id="FungiDB:GVI51_L00803"/>
<dbReference type="EMBL" id="LLZZ01000169">
    <property type="protein sequence ID" value="KTA96694.1"/>
    <property type="molecule type" value="Genomic_DNA"/>
</dbReference>
<protein>
    <submittedName>
        <fullName evidence="1">Uncharacterized protein</fullName>
    </submittedName>
</protein>